<feature type="binding site" evidence="4">
    <location>
        <position position="315"/>
    </location>
    <ligand>
        <name>NAD(+)</name>
        <dbReference type="ChEBI" id="CHEBI:57540"/>
    </ligand>
</feature>
<evidence type="ECO:0000313" key="7">
    <source>
        <dbReference type="EMBL" id="AIF08029.1"/>
    </source>
</evidence>
<evidence type="ECO:0000256" key="4">
    <source>
        <dbReference type="PIRSR" id="PIRSR000105-2"/>
    </source>
</evidence>
<dbReference type="PROSITE" id="PS00067">
    <property type="entry name" value="3HCDH"/>
    <property type="match status" value="1"/>
</dbReference>
<feature type="binding site" evidence="4">
    <location>
        <position position="127"/>
    </location>
    <ligand>
        <name>NAD(+)</name>
        <dbReference type="ChEBI" id="CHEBI:57540"/>
    </ligand>
</feature>
<dbReference type="InterPro" id="IPR008927">
    <property type="entry name" value="6-PGluconate_DH-like_C_sf"/>
</dbReference>
<proteinExistence type="inferred from homology"/>
<dbReference type="SUPFAM" id="SSF51735">
    <property type="entry name" value="NAD(P)-binding Rossmann-fold domains"/>
    <property type="match status" value="1"/>
</dbReference>
<keyword evidence="2 7" id="KW-0560">Oxidoreductase</keyword>
<feature type="domain" description="3-hydroxyacyl-CoA dehydrogenase NAD binding" evidence="6">
    <location>
        <begin position="8"/>
        <end position="77"/>
    </location>
</feature>
<dbReference type="Gene3D" id="3.40.50.720">
    <property type="entry name" value="NAD(P)-binding Rossmann-like Domain"/>
    <property type="match status" value="1"/>
</dbReference>
<sequence>MVLFVKRVGVVGGGAMGSQIADIMAINGKEVIIKDVSEEYLKKARENVEKNLDSLLEFNLTRADKEIERIEKSNQIQLTDEQKSKIQETLKPKFNEDMKKEAMDKIQTTTDYKEFNDVDLVIEAVLENVDLKREIFSELDKTTPSHVVLATNTSSLSVTEIASATKRPEKVVGVHFFNPPVTLPLVEVIPGMETSEETVNDMIDFMSTVRNHRYPMQPIKVKEVPGFLVNRILFAMMNEAYSCYDEGVASMRDIDLAMKAGAGMPMGPFELSDLVGIDVIYHVEEEVRKMIGGNTTRQPSQTIRKLYHAGRYGKKTKRGFYDYR</sequence>
<evidence type="ECO:0000259" key="5">
    <source>
        <dbReference type="Pfam" id="PF00725"/>
    </source>
</evidence>
<dbReference type="InterPro" id="IPR036291">
    <property type="entry name" value="NAD(P)-bd_dom_sf"/>
</dbReference>
<feature type="binding site" evidence="4">
    <location>
        <position position="132"/>
    </location>
    <ligand>
        <name>NAD(+)</name>
        <dbReference type="ChEBI" id="CHEBI:57540"/>
    </ligand>
</feature>
<dbReference type="InterPro" id="IPR006108">
    <property type="entry name" value="3HC_DH_C"/>
</dbReference>
<dbReference type="Gene3D" id="1.10.1040.10">
    <property type="entry name" value="N-(1-d-carboxylethyl)-l-norvaline Dehydrogenase, domain 2"/>
    <property type="match status" value="1"/>
</dbReference>
<dbReference type="InterPro" id="IPR013328">
    <property type="entry name" value="6PGD_dom2"/>
</dbReference>
<feature type="domain" description="3-hydroxyacyl-CoA dehydrogenase C-terminal" evidence="5">
    <location>
        <begin position="226"/>
        <end position="323"/>
    </location>
</feature>
<gene>
    <name evidence="7" type="primary">fadB</name>
    <name evidence="7" type="synonym">hbd</name>
    <name evidence="7" type="synonym">mmgB</name>
    <name evidence="7" type="synonym">paaH</name>
</gene>
<dbReference type="GO" id="GO:0070403">
    <property type="term" value="F:NAD+ binding"/>
    <property type="evidence" value="ECO:0007669"/>
    <property type="project" value="InterPro"/>
</dbReference>
<evidence type="ECO:0000256" key="2">
    <source>
        <dbReference type="ARBA" id="ARBA00023002"/>
    </source>
</evidence>
<feature type="binding site" evidence="4">
    <location>
        <position position="178"/>
    </location>
    <ligand>
        <name>NAD(+)</name>
        <dbReference type="ChEBI" id="CHEBI:57540"/>
    </ligand>
</feature>
<dbReference type="GO" id="GO:0006631">
    <property type="term" value="P:fatty acid metabolic process"/>
    <property type="evidence" value="ECO:0007669"/>
    <property type="project" value="InterPro"/>
</dbReference>
<dbReference type="PANTHER" id="PTHR48075:SF5">
    <property type="entry name" value="3-HYDROXYBUTYRYL-COA DEHYDROGENASE"/>
    <property type="match status" value="1"/>
</dbReference>
<feature type="binding site" evidence="4">
    <location>
        <begin position="12"/>
        <end position="17"/>
    </location>
    <ligand>
        <name>NAD(+)</name>
        <dbReference type="ChEBI" id="CHEBI:57540"/>
    </ligand>
</feature>
<evidence type="ECO:0000259" key="6">
    <source>
        <dbReference type="Pfam" id="PF02737"/>
    </source>
</evidence>
<dbReference type="AlphaFoldDB" id="A0A075GW95"/>
<feature type="binding site" evidence="4">
    <location>
        <position position="154"/>
    </location>
    <ligand>
        <name>NAD(+)</name>
        <dbReference type="ChEBI" id="CHEBI:57540"/>
    </ligand>
</feature>
<name>A0A075GW95_9ARCH</name>
<dbReference type="GO" id="GO:0008691">
    <property type="term" value="F:3-hydroxybutyryl-CoA dehydrogenase activity"/>
    <property type="evidence" value="ECO:0007669"/>
    <property type="project" value="UniProtKB-EC"/>
</dbReference>
<reference evidence="7" key="1">
    <citation type="journal article" date="2014" name="Genome Biol. Evol.">
        <title>Pangenome evidence for extensive interdomain horizontal transfer affecting lineage core and shell genes in uncultured planktonic thaumarchaeota and euryarchaeota.</title>
        <authorList>
            <person name="Deschamps P."/>
            <person name="Zivanovic Y."/>
            <person name="Moreira D."/>
            <person name="Rodriguez-Valera F."/>
            <person name="Lopez-Garcia P."/>
        </authorList>
    </citation>
    <scope>NUCLEOTIDE SEQUENCE</scope>
</reference>
<protein>
    <submittedName>
        <fullName evidence="7">3-hydroxyacyl-CoA dehydrogenase (PaaH, hbd, fadB, mmgB)</fullName>
        <ecNumber evidence="7">1.1.1.157</ecNumber>
    </submittedName>
</protein>
<dbReference type="Pfam" id="PF00725">
    <property type="entry name" value="3HCDH"/>
    <property type="match status" value="1"/>
</dbReference>
<feature type="site" description="Important for catalytic activity" evidence="3">
    <location>
        <position position="175"/>
    </location>
</feature>
<evidence type="ECO:0000256" key="1">
    <source>
        <dbReference type="ARBA" id="ARBA00009463"/>
    </source>
</evidence>
<dbReference type="Pfam" id="PF02737">
    <property type="entry name" value="3HCDH_N"/>
    <property type="match status" value="2"/>
</dbReference>
<evidence type="ECO:0000256" key="3">
    <source>
        <dbReference type="PIRSR" id="PIRSR000105-1"/>
    </source>
</evidence>
<dbReference type="EMBL" id="KF900819">
    <property type="protein sequence ID" value="AIF08029.1"/>
    <property type="molecule type" value="Genomic_DNA"/>
</dbReference>
<feature type="binding site" evidence="4">
    <location>
        <position position="35"/>
    </location>
    <ligand>
        <name>NAD(+)</name>
        <dbReference type="ChEBI" id="CHEBI:57540"/>
    </ligand>
</feature>
<dbReference type="InterPro" id="IPR006176">
    <property type="entry name" value="3-OHacyl-CoA_DH_NAD-bd"/>
</dbReference>
<keyword evidence="4" id="KW-0520">NAD</keyword>
<accession>A0A075GW95</accession>
<organism evidence="7">
    <name type="scientific">uncultured marine thaumarchaeote KM3_26_F01</name>
    <dbReference type="NCBI Taxonomy" id="1456108"/>
    <lineage>
        <taxon>Archaea</taxon>
        <taxon>Nitrososphaerota</taxon>
        <taxon>environmental samples</taxon>
    </lineage>
</organism>
<dbReference type="InterPro" id="IPR006180">
    <property type="entry name" value="3-OHacyl-CoA_DH_CS"/>
</dbReference>
<dbReference type="PIRSF" id="PIRSF000105">
    <property type="entry name" value="HCDH"/>
    <property type="match status" value="1"/>
</dbReference>
<dbReference type="PANTHER" id="PTHR48075">
    <property type="entry name" value="3-HYDROXYACYL-COA DEHYDROGENASE FAMILY PROTEIN"/>
    <property type="match status" value="1"/>
</dbReference>
<comment type="similarity">
    <text evidence="1">Belongs to the 3-hydroxyacyl-CoA dehydrogenase family.</text>
</comment>
<dbReference type="InterPro" id="IPR022694">
    <property type="entry name" value="3-OHacyl-CoA_DH"/>
</dbReference>
<dbReference type="EC" id="1.1.1.157" evidence="7"/>
<feature type="domain" description="3-hydroxyacyl-CoA dehydrogenase NAD binding" evidence="6">
    <location>
        <begin position="84"/>
        <end position="210"/>
    </location>
</feature>
<dbReference type="SUPFAM" id="SSF48179">
    <property type="entry name" value="6-phosphogluconate dehydrogenase C-terminal domain-like"/>
    <property type="match status" value="1"/>
</dbReference>